<keyword evidence="10" id="KW-0378">Hydrolase</keyword>
<evidence type="ECO:0000256" key="12">
    <source>
        <dbReference type="ARBA" id="ARBA00022953"/>
    </source>
</evidence>
<dbReference type="Pfam" id="PF21991">
    <property type="entry name" value="capSnatchArena"/>
    <property type="match status" value="1"/>
</dbReference>
<evidence type="ECO:0000256" key="15">
    <source>
        <dbReference type="ARBA" id="ARBA00031012"/>
    </source>
</evidence>
<comment type="catalytic activity">
    <reaction evidence="16">
        <text>RNA(n) + a ribonucleoside 5'-triphosphate = RNA(n+1) + diphosphate</text>
        <dbReference type="Rhea" id="RHEA:21248"/>
        <dbReference type="Rhea" id="RHEA-COMP:14527"/>
        <dbReference type="Rhea" id="RHEA-COMP:17342"/>
        <dbReference type="ChEBI" id="CHEBI:33019"/>
        <dbReference type="ChEBI" id="CHEBI:61557"/>
        <dbReference type="ChEBI" id="CHEBI:140395"/>
        <dbReference type="EC" id="2.7.7.48"/>
    </reaction>
</comment>
<dbReference type="GO" id="GO:0043657">
    <property type="term" value="C:host cell"/>
    <property type="evidence" value="ECO:0007669"/>
    <property type="project" value="UniProtKB-SubCell"/>
</dbReference>
<name>A0A1B0WVN3_9VIRU</name>
<dbReference type="RefSeq" id="YP_009361847.1">
    <property type="nucleotide sequence ID" value="NC_034401.1"/>
</dbReference>
<comment type="cofactor">
    <cofactor evidence="1">
        <name>Mn(2+)</name>
        <dbReference type="ChEBI" id="CHEBI:29035"/>
    </cofactor>
</comment>
<dbReference type="EC" id="2.7.7.48" evidence="4"/>
<keyword evidence="19" id="KW-1185">Reference proteome</keyword>
<evidence type="ECO:0000256" key="11">
    <source>
        <dbReference type="ARBA" id="ARBA00022842"/>
    </source>
</evidence>
<dbReference type="InterPro" id="IPR024378">
    <property type="entry name" value="RNA-dir_pol_N_hantavirus"/>
</dbReference>
<evidence type="ECO:0000256" key="16">
    <source>
        <dbReference type="ARBA" id="ARBA00048744"/>
    </source>
</evidence>
<evidence type="ECO:0000256" key="9">
    <source>
        <dbReference type="ARBA" id="ARBA00022741"/>
    </source>
</evidence>
<dbReference type="KEGG" id="vg:32305858"/>
<keyword evidence="6 18" id="KW-0696">RNA-directed RNA polymerase</keyword>
<dbReference type="InterPro" id="IPR048006">
    <property type="entry name" value="CapSnatch_bunyavir"/>
</dbReference>
<dbReference type="GO" id="GO:0000166">
    <property type="term" value="F:nucleotide binding"/>
    <property type="evidence" value="ECO:0007669"/>
    <property type="project" value="UniProtKB-KW"/>
</dbReference>
<evidence type="ECO:0000256" key="5">
    <source>
        <dbReference type="ARBA" id="ARBA00018602"/>
    </source>
</evidence>
<evidence type="ECO:0000256" key="13">
    <source>
        <dbReference type="ARBA" id="ARBA00030285"/>
    </source>
</evidence>
<evidence type="ECO:0000256" key="1">
    <source>
        <dbReference type="ARBA" id="ARBA00001936"/>
    </source>
</evidence>
<dbReference type="GO" id="GO:0003968">
    <property type="term" value="F:RNA-directed RNA polymerase activity"/>
    <property type="evidence" value="ECO:0007669"/>
    <property type="project" value="UniProtKB-KW"/>
</dbReference>
<evidence type="ECO:0000256" key="14">
    <source>
        <dbReference type="ARBA" id="ARBA00030436"/>
    </source>
</evidence>
<organism evidence="18 19">
    <name type="scientific">Quezon virus</name>
    <dbReference type="NCBI Taxonomy" id="1841195"/>
    <lineage>
        <taxon>Viruses</taxon>
        <taxon>Riboviria</taxon>
        <taxon>Orthornavirae</taxon>
        <taxon>Negarnaviricota</taxon>
        <taxon>Polyploviricotina</taxon>
        <taxon>Bunyaviricetes</taxon>
        <taxon>Elliovirales</taxon>
        <taxon>Hantaviridae</taxon>
        <taxon>Mammantavirinae</taxon>
        <taxon>Mobatvirus</taxon>
        <taxon>Mobatvirus quezonense</taxon>
    </lineage>
</organism>
<sequence length="2147" mass="246221">MNRFRTIERELRELVPGTVSAPECIDLLDKLYALRHDLVDEMVKHDWSDNKDVETPIISVLMQMGIPESILTKMEKMIIPNHPSGKTLKQFFKMTPDNYKIEGDVVYFKEVTVTSDVEKGVREKNKKYQDGFKLIERELQKAYDAGLIERLITVQFDVISVKTDGSNISTQWPSRRAGGVVQHMRLVQAMISFVREHLIKEDEKSTLEAMFNLKFSIPEPVLDTFKIPVYPGIHPLNSNIEELVDYCKNWLSCNHEFSFKEVSGSLVSTAFADYEQKQEETYEHSRKPRNFLLIQASVDAVYKPATIVSDQLDTRYACNTLLKESPMTPVQSLVRDMCYAFVNLDPEDIVSYYSNKQTFERTHGVHEPGTYRIGMSKLSDEAKKCLDILRGVDNQHAPEKIESLWPSKSSDLGSACATVEKILNDLSMVMDEGKEIFKSRPSRTYVDRVLGKFTDNEIEKFMVKPLKKTVAWSLSHLIRDITESLIAHSGTKRSKYYSLHGYHDGSVLLCLLPSKSLESSGSYIRFITVFKAGIGMIDYDNLDSEIYIDGVKWIYSKPISLDLNRLLALNNCFEKSFIATAVWFQYYLEDQGHFPFQSTLRSVFSYHLLLACTQKMKVCALFDNARYLIPSCTSLYSGVVSLLEKFCVRPFKTAIEVYMYNQIKQLLISLAQNNKLRFYSKVRLLGMTVDQSTIGASGVYPSLISHAVYKHYKSVISEITTCFFMFEKGLHGTMTEEAKVHMETVEWAQKFIKKEQEYGKHIVEQGYLLADIGSKIQVDQQLYCADVVELAAQEMNSVLSSKNQSVVSSILNKHWERPYFSQPRNISLKAMSGALQEDGHLAASVTMIEAIRYLKDNKSNPNVVELYQKTRHIKAQARIVRKHQRTEADRGFFITTLPTRVRLEIIEDYYDALSKNIPEEYISYGGEKKILSVQIALEKALRWASGKSTITLSTGQQLVFKRKLMYVSADATKWSPGDNSAKFQRFTSVLFNGLRDDLLKNCVIDALKNMYETEFFISRRLRGYIERMDHKEDNVKEFLSFFANNQRSGLVRGNWLQGNLNKCSSLFGVAVSFLFKKVWNNLFPELGCFIEVAHHSDDALFIYGYLEPDDDGSDWYLYVSQKIQSGHHYWHSVNTDMWKAMFNLHEHILLMGSIKISAKKTTLSPTNAEFLSTFFEGCSVSIPFSKILLGSLSDLPGLGFFDDLAAGQSRCVKALDLGASPQVAQVALSVVNSKIERLYGTAPGMVNSPLVHLSVLPDEIPIPLGGLGSNSILELATAGIGMSDKNNLKKALINYRHKNRGKVSYHLGLFKFLMNLSDEAFNHERLGEFSFTGKVQWKIFTPKSEFEFFDMFSKHYIDQWSKEHPAYDYIIPSSRDNLLVYLVRKLNEPSITAALTVQSPIQLRFRMQAKQHLAVCKQGEDWVTFRQILAAAHLFASNYIPTEKDIDLFNTLSECTFSKEFAWQNFLNSVDCEVLQAKKVHRPKVARTFTVKERDQNIQNQITTVIAYRFATTASEIKDVMNQARFPESLSTDMKTLHDGVYRELGLDTNDPKVMKKIAPLLYKTSKSRVVIVQGNIEGTAETICSYWLKQMSFVKQIKIIPHREVLQATSIFNVKEQTGERVDIAALRLVIEVWRWAKHNELDIKTWFHNLWFEDRTLYDWLIKFQRKGCPIVDPEIQCAGLLMYDFFKNMNILQIQADRRAFSGKQYDADCYQIYNEITGLYEGDLRVVFNFGVDRARLEIFWDKKAYILETSITSRHVLKIMMEEVTKELLRCGMRFVTEQAMRSSTLVLFKTDSGFEWGKPNTPCVIFRHCSLKTSLRTMKASNAEFKINILDNGFKAIAQADEDSPRFLLAHAYHTIKDVRYQALDAVGPIYFQKLYLNPIVQTGLIENFMKGLPAAIPPNAYSLIMNKAKISVDLFMFNKLLALINPDNTLDLTGLYPVEGSGYSTVTTISSTDWAKEMDLMDDENDYDEDFTMDLTELDFDQIDIADDITHFLQDESSYTSDLLITSEPKDVKKLRGLVKVMEPIKLIKSWVNKGLSVEKVYNPIGIILMTRYLSKIYKFGERQVSVMDPYDLTELEAIVKGWGELVYDNFQEIDELAQKYVEEKNCLPEDVIPDSLFSFRHTKILLDRLFFHDRMKSFY</sequence>
<keyword evidence="9" id="KW-0547">Nucleotide-binding</keyword>
<evidence type="ECO:0000256" key="7">
    <source>
        <dbReference type="ARBA" id="ARBA00022679"/>
    </source>
</evidence>
<evidence type="ECO:0000313" key="19">
    <source>
        <dbReference type="Proteomes" id="UP000204219"/>
    </source>
</evidence>
<dbReference type="Pfam" id="PF04196">
    <property type="entry name" value="Bunya_RdRp"/>
    <property type="match status" value="1"/>
</dbReference>
<accession>A0A1B0WVN3</accession>
<evidence type="ECO:0000259" key="17">
    <source>
        <dbReference type="PROSITE" id="PS50525"/>
    </source>
</evidence>
<dbReference type="GeneID" id="32305858"/>
<evidence type="ECO:0000256" key="2">
    <source>
        <dbReference type="ARBA" id="ARBA00001946"/>
    </source>
</evidence>
<dbReference type="GO" id="GO:0016787">
    <property type="term" value="F:hydrolase activity"/>
    <property type="evidence" value="ECO:0007669"/>
    <property type="project" value="UniProtKB-KW"/>
</dbReference>
<dbReference type="GO" id="GO:0006351">
    <property type="term" value="P:DNA-templated transcription"/>
    <property type="evidence" value="ECO:0007669"/>
    <property type="project" value="InterPro"/>
</dbReference>
<protein>
    <recommendedName>
        <fullName evidence="5">RNA-directed RNA polymerase L</fullName>
        <ecNumber evidence="4">2.7.7.48</ecNumber>
    </recommendedName>
    <alternativeName>
        <fullName evidence="13">Large structural protein</fullName>
    </alternativeName>
    <alternativeName>
        <fullName evidence="15">Replicase</fullName>
    </alternativeName>
    <alternativeName>
        <fullName evidence="14">Transcriptase</fullName>
    </alternativeName>
</protein>
<reference evidence="18 19" key="1">
    <citation type="journal article" date="2016" name="Infect. Genet. Evol.">
        <title>Molecular phylogeny of a genetically divergent hantavirus harbored by the Geoffroy's rousette (Rousettus amplexicaudatus), a frugivorous bat species in the Philippines.</title>
        <authorList>
            <person name="Arai S."/>
            <person name="Taniguchi S."/>
            <person name="Aoki K."/>
            <person name="Yoshikawa Y."/>
            <person name="Kyuwa S."/>
            <person name="Tanaka-Taya K."/>
            <person name="Masangkay J.S."/>
            <person name="Omatsu T."/>
            <person name="Puentespina R.Jr."/>
            <person name="Watanabe S."/>
            <person name="Alviola P."/>
            <person name="Alvarez J."/>
            <person name="Eres E."/>
            <person name="Cosico E."/>
            <person name="Quibod M.N.R.M."/>
            <person name="Morikawa S."/>
            <person name="Yanagihara R."/>
            <person name="Oishi K."/>
        </authorList>
    </citation>
    <scope>NUCLEOTIDE SEQUENCE [LARGE SCALE GENOMIC DNA]</scope>
</reference>
<evidence type="ECO:0000256" key="3">
    <source>
        <dbReference type="ARBA" id="ARBA00004340"/>
    </source>
</evidence>
<evidence type="ECO:0000256" key="10">
    <source>
        <dbReference type="ARBA" id="ARBA00022801"/>
    </source>
</evidence>
<feature type="domain" description="RdRp catalytic" evidence="17">
    <location>
        <begin position="954"/>
        <end position="1141"/>
    </location>
</feature>
<evidence type="ECO:0000256" key="4">
    <source>
        <dbReference type="ARBA" id="ARBA00012494"/>
    </source>
</evidence>
<dbReference type="GO" id="GO:0039694">
    <property type="term" value="P:viral RNA genome replication"/>
    <property type="evidence" value="ECO:0007669"/>
    <property type="project" value="InterPro"/>
</dbReference>
<dbReference type="EMBL" id="KU950715">
    <property type="protein sequence ID" value="AND78465.1"/>
    <property type="molecule type" value="Viral_cRNA"/>
</dbReference>
<dbReference type="PROSITE" id="PS50525">
    <property type="entry name" value="RDRP_SSRNA_NEG_SEG"/>
    <property type="match status" value="1"/>
</dbReference>
<evidence type="ECO:0000256" key="8">
    <source>
        <dbReference type="ARBA" id="ARBA00022695"/>
    </source>
</evidence>
<keyword evidence="12" id="KW-0693">Viral RNA replication</keyword>
<dbReference type="InterPro" id="IPR007322">
    <property type="entry name" value="RNA_pol_bunyavir"/>
</dbReference>
<dbReference type="InterPro" id="IPR007099">
    <property type="entry name" value="RNA-dir_pol_NSvirus"/>
</dbReference>
<evidence type="ECO:0000256" key="6">
    <source>
        <dbReference type="ARBA" id="ARBA00022484"/>
    </source>
</evidence>
<dbReference type="NCBIfam" id="TIGR04202">
    <property type="entry name" value="capSnatchArena"/>
    <property type="match status" value="1"/>
</dbReference>
<proteinExistence type="predicted"/>
<dbReference type="InterPro" id="IPR054155">
    <property type="entry name" value="CapSnatchArena_N"/>
</dbReference>
<keyword evidence="11" id="KW-0460">Magnesium</keyword>
<dbReference type="Pfam" id="PF12426">
    <property type="entry name" value="DUF3674"/>
    <property type="match status" value="1"/>
</dbReference>
<comment type="cofactor">
    <cofactor evidence="2">
        <name>Mg(2+)</name>
        <dbReference type="ChEBI" id="CHEBI:18420"/>
    </cofactor>
</comment>
<evidence type="ECO:0000313" key="18">
    <source>
        <dbReference type="EMBL" id="AND78465.1"/>
    </source>
</evidence>
<comment type="subcellular location">
    <subcellularLocation>
        <location evidence="3">Host cell</location>
    </subcellularLocation>
</comment>
<keyword evidence="7" id="KW-0808">Transferase</keyword>
<keyword evidence="8" id="KW-0548">Nucleotidyltransferase</keyword>
<dbReference type="Proteomes" id="UP000204219">
    <property type="component" value="Genome"/>
</dbReference>